<evidence type="ECO:0000313" key="2">
    <source>
        <dbReference type="EMBL" id="MPM04740.1"/>
    </source>
</evidence>
<dbReference type="InterPro" id="IPR002192">
    <property type="entry name" value="PPDK_AMP/ATP-bd"/>
</dbReference>
<dbReference type="InterPro" id="IPR013815">
    <property type="entry name" value="ATP_grasp_subdomain_1"/>
</dbReference>
<proteinExistence type="predicted"/>
<dbReference type="EMBL" id="VSSQ01001066">
    <property type="protein sequence ID" value="MPM04740.1"/>
    <property type="molecule type" value="Genomic_DNA"/>
</dbReference>
<dbReference type="GO" id="GO:0005524">
    <property type="term" value="F:ATP binding"/>
    <property type="evidence" value="ECO:0007669"/>
    <property type="project" value="InterPro"/>
</dbReference>
<dbReference type="SUPFAM" id="SSF56059">
    <property type="entry name" value="Glutathione synthetase ATP-binding domain-like"/>
    <property type="match status" value="1"/>
</dbReference>
<sequence length="1148" mass="131758">MEQKEQQDFQRLVFENRERLKELNAINKTTSIISENKPIAETLKNICDILPPAMQFPEKASARICYNKLTIPTSDFAEGINNSIRKDFASIDSIGGHIEIQYSGFDEKDGDSMFLKEEYNLLDNITSLVTGYINSYKARQVFSNIGTKDQPVDVFSKDTSPDKSLQLFQRYLYRQNANRDVFHDLMPFKVREILLVSTFYDAFSIEKEGRFAEHVLGIYQQYNLSSFPRITGVSTEEEIFSQLQRKHFDLIIYMIGAEVKTPFDICTRIKNEYPYIPVYFLVNNKTFHADVIALELTSLPYDKTFYWNGEPSVFFAMVKHLEDKVNVDNDTRLAMVRVILLVEDDPRYYSRYLPLLHSIVLEQTRRIIDDVTTDELYKILKLRGRPKILLAADYEEAQKIVEKYDEYLLCLITDVKFEKEGKLTSDAGFQLVRSLRERNADLPVIIQSSDMENSVEAYRLKSTFINKNSETLISEIRSFIGHYLGFGNFTYRTPDGKEIATARTLREFEMHLKNIPDDSLLYHARRNHFSSWLMARGEIQAARILSPKRVSDFSSVDDMRTCLLHTIQEYRNEQNKGRIVNLEDVDYFEEGNIISLGSGSIGGKGRGISFINSLIYSFDFSNSFGNINLKMPRTAVIGVDEFENFMVRNHLWEVALNDNFSMITQQFIDARLSEGLMKKLKKLLRMIDKPIAVRSSGLFEDSMRQPFAGIFETYLLPNSHPDYDVRLKQLCDAIKMVYASVYANVAKGYFEAVNYKIEEEKMAIVLQEVVGNQYEHYYYPHISGVAQSYNYYPVSDMKPEDGVAVSAVGLGKYVVEGERAYRFSPVMPNVEINSLKDIVKNSQVDFYAVDLAKQEIDLTEGDTAGLVRIDIWDAERHGNLKHCASVFDPENNSMSPGLDKNGPRIVNFANIFKYNYIPLTSTISVLLNIIRESMGSPVEIEYAVDLTPSEGYKASFYLLQIKPLIGDNRDFSIDRNDLKMDELILFAEKSMGNGRIANIEDIVFVKYENFDKTRTVEIAEEIEKLNKQLGAENRKYLLIGPGRWGSRDRFIGIPVVWNQISNAKAIVETGHEDFPLDASMGSHFFHNVTSLNIGYFTVDGISKSGLINWGIIEKQEIITDLEFTRHVRFKKPLSIHMDGKNRIAAISE</sequence>
<dbReference type="AlphaFoldDB" id="A0A644WLT7"/>
<dbReference type="Gene3D" id="3.30.1490.20">
    <property type="entry name" value="ATP-grasp fold, A domain"/>
    <property type="match status" value="1"/>
</dbReference>
<dbReference type="Pfam" id="PF01326">
    <property type="entry name" value="PPDK_N"/>
    <property type="match status" value="1"/>
</dbReference>
<dbReference type="GO" id="GO:0016301">
    <property type="term" value="F:kinase activity"/>
    <property type="evidence" value="ECO:0007669"/>
    <property type="project" value="InterPro"/>
</dbReference>
<gene>
    <name evidence="2" type="ORF">SDC9_51019</name>
</gene>
<comment type="caution">
    <text evidence="2">The sequence shown here is derived from an EMBL/GenBank/DDBJ whole genome shotgun (WGS) entry which is preliminary data.</text>
</comment>
<accession>A0A644WLT7</accession>
<reference evidence="2" key="1">
    <citation type="submission" date="2019-08" db="EMBL/GenBank/DDBJ databases">
        <authorList>
            <person name="Kucharzyk K."/>
            <person name="Murdoch R.W."/>
            <person name="Higgins S."/>
            <person name="Loffler F."/>
        </authorList>
    </citation>
    <scope>NUCLEOTIDE SEQUENCE</scope>
</reference>
<feature type="domain" description="Pyruvate phosphate dikinase AMP/ATP-binding" evidence="1">
    <location>
        <begin position="600"/>
        <end position="966"/>
    </location>
</feature>
<organism evidence="2">
    <name type="scientific">bioreactor metagenome</name>
    <dbReference type="NCBI Taxonomy" id="1076179"/>
    <lineage>
        <taxon>unclassified sequences</taxon>
        <taxon>metagenomes</taxon>
        <taxon>ecological metagenomes</taxon>
    </lineage>
</organism>
<name>A0A644WLT7_9ZZZZ</name>
<dbReference type="Gene3D" id="3.40.50.2300">
    <property type="match status" value="1"/>
</dbReference>
<evidence type="ECO:0000259" key="1">
    <source>
        <dbReference type="Pfam" id="PF01326"/>
    </source>
</evidence>
<protein>
    <recommendedName>
        <fullName evidence="1">Pyruvate phosphate dikinase AMP/ATP-binding domain-containing protein</fullName>
    </recommendedName>
</protein>